<feature type="non-terminal residue" evidence="6">
    <location>
        <position position="290"/>
    </location>
</feature>
<feature type="region of interest" description="Disordered" evidence="4">
    <location>
        <begin position="31"/>
        <end position="133"/>
    </location>
</feature>
<evidence type="ECO:0000256" key="3">
    <source>
        <dbReference type="ARBA" id="ARBA00023170"/>
    </source>
</evidence>
<dbReference type="EMBL" id="KJ026941">
    <property type="protein sequence ID" value="AHN16689.1"/>
    <property type="molecule type" value="mRNA"/>
</dbReference>
<dbReference type="Gene3D" id="1.10.565.10">
    <property type="entry name" value="Retinoid X Receptor"/>
    <property type="match status" value="1"/>
</dbReference>
<feature type="non-terminal residue" evidence="6">
    <location>
        <position position="1"/>
    </location>
</feature>
<dbReference type="InterPro" id="IPR050274">
    <property type="entry name" value="Nuclear_hormone_rcpt_NR2"/>
</dbReference>
<evidence type="ECO:0000259" key="5">
    <source>
        <dbReference type="PROSITE" id="PS51843"/>
    </source>
</evidence>
<dbReference type="AlphaFoldDB" id="X2GDG8"/>
<evidence type="ECO:0000256" key="1">
    <source>
        <dbReference type="ARBA" id="ARBA00023015"/>
    </source>
</evidence>
<feature type="compositionally biased region" description="Basic and acidic residues" evidence="4">
    <location>
        <begin position="104"/>
        <end position="115"/>
    </location>
</feature>
<dbReference type="SUPFAM" id="SSF48508">
    <property type="entry name" value="Nuclear receptor ligand-binding domain"/>
    <property type="match status" value="1"/>
</dbReference>
<feature type="compositionally biased region" description="Basic and acidic residues" evidence="4">
    <location>
        <begin position="31"/>
        <end position="81"/>
    </location>
</feature>
<dbReference type="PROSITE" id="PS51843">
    <property type="entry name" value="NR_LBD"/>
    <property type="match status" value="1"/>
</dbReference>
<accession>X2GDG8</accession>
<dbReference type="InterPro" id="IPR000536">
    <property type="entry name" value="Nucl_hrmn_rcpt_lig-bd"/>
</dbReference>
<proteinExistence type="evidence at transcript level"/>
<keyword evidence="2" id="KW-0804">Transcription</keyword>
<evidence type="ECO:0000256" key="4">
    <source>
        <dbReference type="SAM" id="MobiDB-lite"/>
    </source>
</evidence>
<keyword evidence="1" id="KW-0805">Transcription regulation</keyword>
<reference evidence="6" key="1">
    <citation type="journal article" date="2014" name="Front. Zool.">
        <title>Transcriptional profiling of reproductive development, lipid storage and molting throughout the last juvenile stage of the marine copepod Calanus finmarchicus.</title>
        <authorList>
            <person name="Tarrant A.M."/>
            <person name="Baumgartner M.F."/>
            <person name="Hansen B.H."/>
            <person name="Altin D."/>
            <person name="Nordtug T."/>
            <person name="Olsen A.J."/>
        </authorList>
    </citation>
    <scope>NUCLEOTIDE SEQUENCE</scope>
    <source>
        <tissue evidence="6">Whole animal</tissue>
    </source>
</reference>
<protein>
    <submittedName>
        <fullName evidence="6">Putative nuclear hormone receptor HR78</fullName>
    </submittedName>
</protein>
<organism evidence="6">
    <name type="scientific">Calanus finmarchicus</name>
    <name type="common">Calanus tonsus</name>
    <dbReference type="NCBI Taxonomy" id="6837"/>
    <lineage>
        <taxon>Eukaryota</taxon>
        <taxon>Metazoa</taxon>
        <taxon>Ecdysozoa</taxon>
        <taxon>Arthropoda</taxon>
        <taxon>Crustacea</taxon>
        <taxon>Multicrustacea</taxon>
        <taxon>Hexanauplia</taxon>
        <taxon>Copepoda</taxon>
        <taxon>Calanoida</taxon>
        <taxon>Calanidae</taxon>
        <taxon>Calanus</taxon>
    </lineage>
</organism>
<gene>
    <name evidence="6" type="primary">HR78</name>
</gene>
<keyword evidence="3 6" id="KW-0675">Receptor</keyword>
<evidence type="ECO:0000256" key="2">
    <source>
        <dbReference type="ARBA" id="ARBA00023163"/>
    </source>
</evidence>
<dbReference type="PANTHER" id="PTHR24083">
    <property type="entry name" value="NUCLEAR HORMONE RECEPTOR"/>
    <property type="match status" value="1"/>
</dbReference>
<feature type="domain" description="NR LBD" evidence="5">
    <location>
        <begin position="136"/>
        <end position="290"/>
    </location>
</feature>
<dbReference type="InterPro" id="IPR035500">
    <property type="entry name" value="NHR-like_dom_sf"/>
</dbReference>
<sequence length="290" mass="33207">RVPAKAEETKVMNTSFTYTYEVVDVIPAQEHYDEAMSTEDKRKGEQIEEGKSEEDKRVENKNEEDKLQSNKEHTQETKAHEIVLNTNYTYETTMEENDNITEPEVTRKEFEEKSIDASSSSKQKKSSILNGKSHVPDHQIFEPAIINFDLFIPQRNTNPPEGQLLSEMSSRVIFQSISWATLIPVFRTMAYPSQVDLLRSSWANLFIIGLAQCKDKIDLPNLLEIITSNLQNCVSQGTVSLSKLRHLTNTLAKFKAVINKIEEMNLIKIEFAYLRLCSIFKVDQPSQALK</sequence>
<evidence type="ECO:0000313" key="6">
    <source>
        <dbReference type="EMBL" id="AHN16689.1"/>
    </source>
</evidence>
<name>X2GDG8_CALFI</name>
<dbReference type="Pfam" id="PF00104">
    <property type="entry name" value="Hormone_recep"/>
    <property type="match status" value="1"/>
</dbReference>